<organism evidence="3 4">
    <name type="scientific">Cyclospora cayetanensis</name>
    <dbReference type="NCBI Taxonomy" id="88456"/>
    <lineage>
        <taxon>Eukaryota</taxon>
        <taxon>Sar</taxon>
        <taxon>Alveolata</taxon>
        <taxon>Apicomplexa</taxon>
        <taxon>Conoidasida</taxon>
        <taxon>Coccidia</taxon>
        <taxon>Eucoccidiorida</taxon>
        <taxon>Eimeriorina</taxon>
        <taxon>Eimeriidae</taxon>
        <taxon>Cyclospora</taxon>
    </lineage>
</organism>
<evidence type="ECO:0000256" key="1">
    <source>
        <dbReference type="SAM" id="Coils"/>
    </source>
</evidence>
<feature type="region of interest" description="Disordered" evidence="2">
    <location>
        <begin position="1"/>
        <end position="21"/>
    </location>
</feature>
<feature type="compositionally biased region" description="Polar residues" evidence="2">
    <location>
        <begin position="886"/>
        <end position="913"/>
    </location>
</feature>
<evidence type="ECO:0000313" key="4">
    <source>
        <dbReference type="RefSeq" id="XP_026189946.1"/>
    </source>
</evidence>
<feature type="region of interest" description="Disordered" evidence="2">
    <location>
        <begin position="855"/>
        <end position="913"/>
    </location>
</feature>
<gene>
    <name evidence="4" type="primary">LOC34624234</name>
</gene>
<feature type="coiled-coil region" evidence="1">
    <location>
        <begin position="519"/>
        <end position="581"/>
    </location>
</feature>
<sequence length="1258" mass="136011">MDHSTRKDALLGTSENTPSLAGPLAEATSRILSFLSHSQLRQQLECQVRYFLAGKLLNFTGYGELSGEYEVAPQTSPSKILVGNFSLRPFGTVSMTLEGQPRLKNSLAFKATVSIVLAWLNTHGLVHTAGVLCPEAAMRDTDVLSEDECVTVLHLPEALLTSLQASTASETHWSLLDHLVAAAAQNNTHIKAPRASRSPRSCNSAADAGELRKASVGAEVSRSQRIPRNFCEVGSAQGTCFRYAPVARALTGGAFKRASSRKLFHEPRCTSIRPSRPNLVACVGKPNCSNTIQLWQEEARTHFHLLEAHLRGIELRASSEKLLVANLETRQAIGQRLASFEYEHRQRIRRLQKSLDQATEIRKGVIGESMRQAQLVIREARRRLRLLIRRQKRAEEGLASRARDVTEREQRVFEKEARLLRYGLPKMVWENAVGQCEEHNELPQSSGSPPLQLLRANQQTDMLDGQLHGCSVSYGKYSESQLNGEHGAGKEPFALVHQSPSHTHSPEKSSIEQPAARILKEYECRVMRLTEKLQRSSDQIRNKEAEFTLLVAELESARQKNAEAQKRIKRMQRRYEAARSLCAQQKYLATSLLIPRNSEGLDVEPTLDASPQNLTDASEERDGLLKIKAMHSDVTWNGKTGTDACLVLQNSGLDAAEETLQYKAIRPCGDSDAVEIFMDFHGCPCNAASQSLEVTKSQPDRATAKADLAECMPQGLFHSCRCHASVKQALGYPCRKQCCCSSRLHDGVIKTADTTQGIISSPLSLNKYEIASQMPTKAVHSCCSSLKGCPPTLDPSHIKVQSATPADGVGGGMHSCDDTHHCRAPASASCTVSPSKSPMRSQESLCKSTSLLSHTGSASEETPQIAGQCQMTKGSCSMEDGDRASLSPSSVSGEDNRGTSQSRVTKENVPSTRAVSPRFFDRSTACRVTGSGGRKPCSIGCGKVLSPVGDVLRSQDATASSNSQRCVTIRTAQRVSPESKIISVIPVEENSMYPANKTNSMHVTQDTMSTKYTSATPVIASGTTQHSAVKTPTPPIESPLRVGLNSCVGRTTKACVPSGSSPVAASVQSISCAPVGIDSQTSVQHSQLALSEREEQVPLSPEQSPWGEASIASSLPGSPEVLSNYPSFACPVAATPEGAVALNSSDMCPGGCPTVLGRQAALDDSANSFSPSEHDWLACDTTPLPHSAMHSPKGKVELCVSTKSTFKRPPGSAGAFCCIQSGERALLAAWRRDMADGGVSICGKLKRLIQRDFAAENQ</sequence>
<reference evidence="4" key="1">
    <citation type="submission" date="2025-08" db="UniProtKB">
        <authorList>
            <consortium name="RefSeq"/>
        </authorList>
    </citation>
    <scope>IDENTIFICATION</scope>
</reference>
<protein>
    <submittedName>
        <fullName evidence="4">Uncharacterized protein LOC34624234</fullName>
    </submittedName>
</protein>
<feature type="region of interest" description="Disordered" evidence="2">
    <location>
        <begin position="1084"/>
        <end position="1112"/>
    </location>
</feature>
<evidence type="ECO:0000256" key="2">
    <source>
        <dbReference type="SAM" id="MobiDB-lite"/>
    </source>
</evidence>
<dbReference type="RefSeq" id="XP_026189946.1">
    <property type="nucleotide sequence ID" value="XM_026334161.1"/>
</dbReference>
<dbReference type="OrthoDB" id="345978at2759"/>
<feature type="compositionally biased region" description="Polar residues" evidence="2">
    <location>
        <begin position="855"/>
        <end position="875"/>
    </location>
</feature>
<feature type="coiled-coil region" evidence="1">
    <location>
        <begin position="370"/>
        <end position="397"/>
    </location>
</feature>
<dbReference type="AlphaFoldDB" id="A0A6P6RQ40"/>
<keyword evidence="1" id="KW-0175">Coiled coil</keyword>
<feature type="non-terminal residue" evidence="4">
    <location>
        <position position="1258"/>
    </location>
</feature>
<dbReference type="Proteomes" id="UP000515125">
    <property type="component" value="Unplaced"/>
</dbReference>
<name>A0A6P6RQ40_9EIME</name>
<keyword evidence="3" id="KW-1185">Reference proteome</keyword>
<proteinExistence type="predicted"/>
<accession>A0A6P6RQ40</accession>
<evidence type="ECO:0000313" key="3">
    <source>
        <dbReference type="Proteomes" id="UP000515125"/>
    </source>
</evidence>
<dbReference type="GeneID" id="34624234"/>